<reference evidence="1" key="1">
    <citation type="submission" date="2022-06" db="EMBL/GenBank/DDBJ databases">
        <title>Complete genome sequence and characterization of Cupriavidus gilardii QJ1 isolated from contaminating cells.</title>
        <authorList>
            <person name="Qi J."/>
        </authorList>
    </citation>
    <scope>NUCLEOTIDE SEQUENCE</scope>
    <source>
        <strain evidence="1">QJ1</strain>
    </source>
</reference>
<organism evidence="1 2">
    <name type="scientific">Cupriavidus gilardii</name>
    <dbReference type="NCBI Taxonomy" id="82541"/>
    <lineage>
        <taxon>Bacteria</taxon>
        <taxon>Pseudomonadati</taxon>
        <taxon>Pseudomonadota</taxon>
        <taxon>Betaproteobacteria</taxon>
        <taxon>Burkholderiales</taxon>
        <taxon>Burkholderiaceae</taxon>
        <taxon>Cupriavidus</taxon>
    </lineage>
</organism>
<keyword evidence="2" id="KW-1185">Reference proteome</keyword>
<dbReference type="Proteomes" id="UP001056648">
    <property type="component" value="Chromosome 2"/>
</dbReference>
<accession>A0ABY4VQP3</accession>
<sequence length="58" mass="6431">MELVTMLQEKLDWLHATNGVKHAQVKLTAEQLSTVLLALEQAGASELRRDSPSMGREV</sequence>
<gene>
    <name evidence="1" type="ORF">NDR89_23185</name>
</gene>
<dbReference type="EMBL" id="CP098736">
    <property type="protein sequence ID" value="USE79498.1"/>
    <property type="molecule type" value="Genomic_DNA"/>
</dbReference>
<name>A0ABY4VQP3_9BURK</name>
<protein>
    <submittedName>
        <fullName evidence="1">Uncharacterized protein</fullName>
    </submittedName>
</protein>
<evidence type="ECO:0000313" key="2">
    <source>
        <dbReference type="Proteomes" id="UP001056648"/>
    </source>
</evidence>
<proteinExistence type="predicted"/>
<dbReference type="RefSeq" id="WP_252252955.1">
    <property type="nucleotide sequence ID" value="NZ_CP098736.1"/>
</dbReference>
<evidence type="ECO:0000313" key="1">
    <source>
        <dbReference type="EMBL" id="USE79498.1"/>
    </source>
</evidence>